<reference evidence="1" key="1">
    <citation type="submission" date="2023-04" db="EMBL/GenBank/DDBJ databases">
        <title>Black Yeasts Isolated from many extreme environments.</title>
        <authorList>
            <person name="Coleine C."/>
            <person name="Stajich J.E."/>
            <person name="Selbmann L."/>
        </authorList>
    </citation>
    <scope>NUCLEOTIDE SEQUENCE</scope>
    <source>
        <strain evidence="1">CCFEE 5312</strain>
    </source>
</reference>
<dbReference type="InterPro" id="IPR036188">
    <property type="entry name" value="FAD/NAD-bd_sf"/>
</dbReference>
<name>A0AAJ0GJJ6_9PEZI</name>
<organism evidence="1 2">
    <name type="scientific">Extremus antarcticus</name>
    <dbReference type="NCBI Taxonomy" id="702011"/>
    <lineage>
        <taxon>Eukaryota</taxon>
        <taxon>Fungi</taxon>
        <taxon>Dikarya</taxon>
        <taxon>Ascomycota</taxon>
        <taxon>Pezizomycotina</taxon>
        <taxon>Dothideomycetes</taxon>
        <taxon>Dothideomycetidae</taxon>
        <taxon>Mycosphaerellales</taxon>
        <taxon>Extremaceae</taxon>
        <taxon>Extremus</taxon>
    </lineage>
</organism>
<accession>A0AAJ0GJJ6</accession>
<keyword evidence="2" id="KW-1185">Reference proteome</keyword>
<dbReference type="Proteomes" id="UP001271007">
    <property type="component" value="Unassembled WGS sequence"/>
</dbReference>
<protein>
    <submittedName>
        <fullName evidence="1">Uncharacterized protein</fullName>
    </submittedName>
</protein>
<proteinExistence type="predicted"/>
<sequence length="128" mass="14258">MSNKWNDLIQAADESVLNELPLLRPGSQVEENTSSGGVAESALPLRLWKSTVPVEDSSILFVGKLMLGNHFRAAEVQALYACAVLDDVVSLLSSSVMEVGIAEKLAWCRRRYLKKVLRGNWYYFDTLP</sequence>
<gene>
    <name evidence="1" type="ORF">LTR09_000323</name>
</gene>
<dbReference type="AlphaFoldDB" id="A0AAJ0GJJ6"/>
<evidence type="ECO:0000313" key="1">
    <source>
        <dbReference type="EMBL" id="KAK3058758.1"/>
    </source>
</evidence>
<dbReference type="Gene3D" id="3.50.50.60">
    <property type="entry name" value="FAD/NAD(P)-binding domain"/>
    <property type="match status" value="1"/>
</dbReference>
<evidence type="ECO:0000313" key="2">
    <source>
        <dbReference type="Proteomes" id="UP001271007"/>
    </source>
</evidence>
<comment type="caution">
    <text evidence="1">The sequence shown here is derived from an EMBL/GenBank/DDBJ whole genome shotgun (WGS) entry which is preliminary data.</text>
</comment>
<dbReference type="EMBL" id="JAWDJX010000001">
    <property type="protein sequence ID" value="KAK3058758.1"/>
    <property type="molecule type" value="Genomic_DNA"/>
</dbReference>